<dbReference type="Pfam" id="PF00842">
    <property type="entry name" value="Ala_racemase_C"/>
    <property type="match status" value="1"/>
</dbReference>
<dbReference type="Gene3D" id="2.40.37.10">
    <property type="entry name" value="Lyase, Ornithine Decarboxylase, Chain A, domain 1"/>
    <property type="match status" value="1"/>
</dbReference>
<dbReference type="InterPro" id="IPR001608">
    <property type="entry name" value="Ala_racemase_N"/>
</dbReference>
<comment type="cofactor">
    <cofactor evidence="1">
        <name>pyridoxal 5'-phosphate</name>
        <dbReference type="ChEBI" id="CHEBI:597326"/>
    </cofactor>
</comment>
<keyword evidence="6" id="KW-1185">Reference proteome</keyword>
<dbReference type="OrthoDB" id="9813814at2"/>
<dbReference type="InterPro" id="IPR000821">
    <property type="entry name" value="Ala_racemase"/>
</dbReference>
<name>A0A444QBN1_9MICO</name>
<evidence type="ECO:0000256" key="3">
    <source>
        <dbReference type="ARBA" id="ARBA00023235"/>
    </source>
</evidence>
<evidence type="ECO:0000259" key="4">
    <source>
        <dbReference type="SMART" id="SM01005"/>
    </source>
</evidence>
<evidence type="ECO:0000256" key="1">
    <source>
        <dbReference type="ARBA" id="ARBA00001933"/>
    </source>
</evidence>
<dbReference type="SUPFAM" id="SSF51419">
    <property type="entry name" value="PLP-binding barrel"/>
    <property type="match status" value="1"/>
</dbReference>
<dbReference type="GO" id="GO:0030170">
    <property type="term" value="F:pyridoxal phosphate binding"/>
    <property type="evidence" value="ECO:0007669"/>
    <property type="project" value="TreeGrafter"/>
</dbReference>
<dbReference type="GO" id="GO:0030632">
    <property type="term" value="P:D-alanine biosynthetic process"/>
    <property type="evidence" value="ECO:0007669"/>
    <property type="project" value="TreeGrafter"/>
</dbReference>
<dbReference type="Gene3D" id="3.20.20.10">
    <property type="entry name" value="Alanine racemase"/>
    <property type="match status" value="1"/>
</dbReference>
<dbReference type="PANTHER" id="PTHR30511:SF0">
    <property type="entry name" value="ALANINE RACEMASE, CATABOLIC-RELATED"/>
    <property type="match status" value="1"/>
</dbReference>
<dbReference type="PANTHER" id="PTHR30511">
    <property type="entry name" value="ALANINE RACEMASE"/>
    <property type="match status" value="1"/>
</dbReference>
<dbReference type="Pfam" id="PF01168">
    <property type="entry name" value="Ala_racemase_N"/>
    <property type="match status" value="1"/>
</dbReference>
<dbReference type="EMBL" id="RZNC01000003">
    <property type="protein sequence ID" value="RWZ61443.1"/>
    <property type="molecule type" value="Genomic_DNA"/>
</dbReference>
<evidence type="ECO:0000313" key="6">
    <source>
        <dbReference type="Proteomes" id="UP000288603"/>
    </source>
</evidence>
<dbReference type="SUPFAM" id="SSF50621">
    <property type="entry name" value="Alanine racemase C-terminal domain-like"/>
    <property type="match status" value="1"/>
</dbReference>
<evidence type="ECO:0000313" key="5">
    <source>
        <dbReference type="EMBL" id="RWZ61443.1"/>
    </source>
</evidence>
<evidence type="ECO:0000256" key="2">
    <source>
        <dbReference type="ARBA" id="ARBA00022898"/>
    </source>
</evidence>
<dbReference type="GO" id="GO:0008784">
    <property type="term" value="F:alanine racemase activity"/>
    <property type="evidence" value="ECO:0007669"/>
    <property type="project" value="TreeGrafter"/>
</dbReference>
<gene>
    <name evidence="5" type="ORF">ELQ92_10655</name>
</gene>
<accession>A0A444QBN1</accession>
<protein>
    <submittedName>
        <fullName evidence="5">Alanine racemase</fullName>
    </submittedName>
</protein>
<dbReference type="InterPro" id="IPR011079">
    <property type="entry name" value="Ala_racemase_C"/>
</dbReference>
<dbReference type="GO" id="GO:0005829">
    <property type="term" value="C:cytosol"/>
    <property type="evidence" value="ECO:0007669"/>
    <property type="project" value="TreeGrafter"/>
</dbReference>
<keyword evidence="3" id="KW-0413">Isomerase</keyword>
<proteinExistence type="predicted"/>
<dbReference type="AlphaFoldDB" id="A0A444QBN1"/>
<reference evidence="5 6" key="1">
    <citation type="submission" date="2018-12" db="EMBL/GenBank/DDBJ databases">
        <authorList>
            <person name="Li F."/>
        </authorList>
    </citation>
    <scope>NUCLEOTIDE SEQUENCE [LARGE SCALE GENOMIC DNA]</scope>
    <source>
        <strain evidence="5 6">8H24J-4-2</strain>
    </source>
</reference>
<dbReference type="InterPro" id="IPR029066">
    <property type="entry name" value="PLP-binding_barrel"/>
</dbReference>
<comment type="caution">
    <text evidence="5">The sequence shown here is derived from an EMBL/GenBank/DDBJ whole genome shotgun (WGS) entry which is preliminary data.</text>
</comment>
<dbReference type="InterPro" id="IPR009006">
    <property type="entry name" value="Ala_racemase/Decarboxylase_C"/>
</dbReference>
<sequence>MGPVREARVFVDALTRNIAATQASGPVLVDVSADGYGHGTVRVAAAARAAGARSLFAATVDDALRTAALVPGADVVVGRVAPGRIDEIRAAGISPLSERPDERVGRDALYGFDGVSAPALSLRSRVLSTKAIREGDGVSYGYTYRAPRDGRTALVGVGYGDGVHRHAGNTVSVLIDGERLPVVGRVAMNVFVVFLDDRAVADGAPVVLFGDPDAGEPSVVDWAAALQVDPAAVTAGIAPRVERIGA</sequence>
<keyword evidence="2" id="KW-0663">Pyridoxal phosphate</keyword>
<dbReference type="Proteomes" id="UP000288603">
    <property type="component" value="Unassembled WGS sequence"/>
</dbReference>
<dbReference type="SMART" id="SM01005">
    <property type="entry name" value="Ala_racemase_C"/>
    <property type="match status" value="1"/>
</dbReference>
<organism evidence="5 6">
    <name type="scientific">Labedella populi</name>
    <dbReference type="NCBI Taxonomy" id="2498850"/>
    <lineage>
        <taxon>Bacteria</taxon>
        <taxon>Bacillati</taxon>
        <taxon>Actinomycetota</taxon>
        <taxon>Actinomycetes</taxon>
        <taxon>Micrococcales</taxon>
        <taxon>Microbacteriaceae</taxon>
        <taxon>Labedella</taxon>
    </lineage>
</organism>
<feature type="domain" description="Alanine racemase C-terminal" evidence="4">
    <location>
        <begin position="119"/>
        <end position="246"/>
    </location>
</feature>